<dbReference type="RefSeq" id="WP_188860991.1">
    <property type="nucleotide sequence ID" value="NZ_BMLT01000006.1"/>
</dbReference>
<organism evidence="2 3">
    <name type="scientific">Marinobacterium nitratireducens</name>
    <dbReference type="NCBI Taxonomy" id="518897"/>
    <lineage>
        <taxon>Bacteria</taxon>
        <taxon>Pseudomonadati</taxon>
        <taxon>Pseudomonadota</taxon>
        <taxon>Gammaproteobacteria</taxon>
        <taxon>Oceanospirillales</taxon>
        <taxon>Oceanospirillaceae</taxon>
        <taxon>Marinobacterium</taxon>
    </lineage>
</organism>
<dbReference type="EMBL" id="BMLT01000006">
    <property type="protein sequence ID" value="GGO82924.1"/>
    <property type="molecule type" value="Genomic_DNA"/>
</dbReference>
<evidence type="ECO:0000313" key="3">
    <source>
        <dbReference type="Proteomes" id="UP000599578"/>
    </source>
</evidence>
<gene>
    <name evidence="2" type="ORF">GCM10011348_25410</name>
</gene>
<evidence type="ECO:0008006" key="4">
    <source>
        <dbReference type="Google" id="ProtNLM"/>
    </source>
</evidence>
<keyword evidence="1" id="KW-0732">Signal</keyword>
<feature type="signal peptide" evidence="1">
    <location>
        <begin position="1"/>
        <end position="19"/>
    </location>
</feature>
<comment type="caution">
    <text evidence="2">The sequence shown here is derived from an EMBL/GenBank/DDBJ whole genome shotgun (WGS) entry which is preliminary data.</text>
</comment>
<dbReference type="AlphaFoldDB" id="A0A917ZIT7"/>
<dbReference type="Proteomes" id="UP000599578">
    <property type="component" value="Unassembled WGS sequence"/>
</dbReference>
<proteinExistence type="predicted"/>
<evidence type="ECO:0000256" key="1">
    <source>
        <dbReference type="SAM" id="SignalP"/>
    </source>
</evidence>
<keyword evidence="3" id="KW-1185">Reference proteome</keyword>
<feature type="chain" id="PRO_5037287312" description="Lipoprotein" evidence="1">
    <location>
        <begin position="20"/>
        <end position="107"/>
    </location>
</feature>
<sequence>MKKPLLLGLLMTLPLPALADCALDQAYCRVECEVRHFSDEAAVNGCKARCAVQRAICSTGAGAESAVELGKEGADAAADVTQDAWDNTKSFIKGLSGSETEEEPEDR</sequence>
<name>A0A917ZIT7_9GAMM</name>
<accession>A0A917ZIT7</accession>
<evidence type="ECO:0000313" key="2">
    <source>
        <dbReference type="EMBL" id="GGO82924.1"/>
    </source>
</evidence>
<reference evidence="2 3" key="1">
    <citation type="journal article" date="2014" name="Int. J. Syst. Evol. Microbiol.">
        <title>Complete genome sequence of Corynebacterium casei LMG S-19264T (=DSM 44701T), isolated from a smear-ripened cheese.</title>
        <authorList>
            <consortium name="US DOE Joint Genome Institute (JGI-PGF)"/>
            <person name="Walter F."/>
            <person name="Albersmeier A."/>
            <person name="Kalinowski J."/>
            <person name="Ruckert C."/>
        </authorList>
    </citation>
    <scope>NUCLEOTIDE SEQUENCE [LARGE SCALE GENOMIC DNA]</scope>
    <source>
        <strain evidence="2 3">CGMCC 1.7286</strain>
    </source>
</reference>
<protein>
    <recommendedName>
        <fullName evidence="4">Lipoprotein</fullName>
    </recommendedName>
</protein>